<comment type="caution">
    <text evidence="3">The sequence shown here is derived from an EMBL/GenBank/DDBJ whole genome shotgun (WGS) entry which is preliminary data.</text>
</comment>
<dbReference type="SUPFAM" id="SSF53850">
    <property type="entry name" value="Periplasmic binding protein-like II"/>
    <property type="match status" value="1"/>
</dbReference>
<dbReference type="Gene3D" id="3.40.190.10">
    <property type="entry name" value="Periplasmic binding protein-like II"/>
    <property type="match status" value="1"/>
</dbReference>
<dbReference type="GO" id="GO:0015871">
    <property type="term" value="P:choline transport"/>
    <property type="evidence" value="ECO:0007669"/>
    <property type="project" value="InterPro"/>
</dbReference>
<evidence type="ECO:0000256" key="1">
    <source>
        <dbReference type="SAM" id="SignalP"/>
    </source>
</evidence>
<gene>
    <name evidence="3" type="ORF">F6X38_11555</name>
</gene>
<dbReference type="NCBIfam" id="TIGR03414">
    <property type="entry name" value="ABC_choline_bnd"/>
    <property type="match status" value="1"/>
</dbReference>
<dbReference type="CDD" id="cd13640">
    <property type="entry name" value="PBP2_ChoX"/>
    <property type="match status" value="1"/>
</dbReference>
<dbReference type="Proteomes" id="UP000432089">
    <property type="component" value="Unassembled WGS sequence"/>
</dbReference>
<evidence type="ECO:0000313" key="3">
    <source>
        <dbReference type="EMBL" id="KAB0679853.1"/>
    </source>
</evidence>
<dbReference type="GO" id="GO:0022857">
    <property type="term" value="F:transmembrane transporter activity"/>
    <property type="evidence" value="ECO:0007669"/>
    <property type="project" value="InterPro"/>
</dbReference>
<evidence type="ECO:0000313" key="4">
    <source>
        <dbReference type="Proteomes" id="UP000432089"/>
    </source>
</evidence>
<proteinExistence type="predicted"/>
<reference evidence="3 4" key="1">
    <citation type="submission" date="2019-09" db="EMBL/GenBank/DDBJ databases">
        <title>YIM 132180 draft genome.</title>
        <authorList>
            <person name="Zhang K."/>
        </authorList>
    </citation>
    <scope>NUCLEOTIDE SEQUENCE [LARGE SCALE GENOMIC DNA]</scope>
    <source>
        <strain evidence="3 4">YIM 132180</strain>
    </source>
</reference>
<name>A0A7V7PPC8_9HYPH</name>
<feature type="chain" id="PRO_5031154730" evidence="1">
    <location>
        <begin position="24"/>
        <end position="315"/>
    </location>
</feature>
<keyword evidence="4" id="KW-1185">Reference proteome</keyword>
<feature type="signal peptide" evidence="1">
    <location>
        <begin position="1"/>
        <end position="23"/>
    </location>
</feature>
<dbReference type="EMBL" id="VZDO01000008">
    <property type="protein sequence ID" value="KAB0679853.1"/>
    <property type="molecule type" value="Genomic_DNA"/>
</dbReference>
<feature type="domain" description="ABC-type glycine betaine transport system substrate-binding" evidence="2">
    <location>
        <begin position="31"/>
        <end position="283"/>
    </location>
</feature>
<organism evidence="3 4">
    <name type="scientific">Plantimonas leprariae</name>
    <dbReference type="NCBI Taxonomy" id="2615207"/>
    <lineage>
        <taxon>Bacteria</taxon>
        <taxon>Pseudomonadati</taxon>
        <taxon>Pseudomonadota</taxon>
        <taxon>Alphaproteobacteria</taxon>
        <taxon>Hyphomicrobiales</taxon>
        <taxon>Aurantimonadaceae</taxon>
        <taxon>Plantimonas</taxon>
    </lineage>
</organism>
<dbReference type="Pfam" id="PF04069">
    <property type="entry name" value="OpuAC"/>
    <property type="match status" value="1"/>
</dbReference>
<dbReference type="GO" id="GO:0043190">
    <property type="term" value="C:ATP-binding cassette (ABC) transporter complex"/>
    <property type="evidence" value="ECO:0007669"/>
    <property type="project" value="InterPro"/>
</dbReference>
<keyword evidence="1" id="KW-0732">Signal</keyword>
<dbReference type="InterPro" id="IPR017783">
    <property type="entry name" value="ABC_choline_sub-bd"/>
</dbReference>
<accession>A0A7V7PPC8</accession>
<dbReference type="RefSeq" id="WP_150969973.1">
    <property type="nucleotide sequence ID" value="NZ_VZDO01000008.1"/>
</dbReference>
<dbReference type="Gene3D" id="3.40.190.100">
    <property type="entry name" value="Glycine betaine-binding periplasmic protein, domain 2"/>
    <property type="match status" value="1"/>
</dbReference>
<dbReference type="AlphaFoldDB" id="A0A7V7PPC8"/>
<evidence type="ECO:0000259" key="2">
    <source>
        <dbReference type="Pfam" id="PF04069"/>
    </source>
</evidence>
<protein>
    <submittedName>
        <fullName evidence="3">Choline ABC transporter substrate-binding protein</fullName>
    </submittedName>
</protein>
<dbReference type="InterPro" id="IPR007210">
    <property type="entry name" value="ABC_Gly_betaine_transp_sub-bd"/>
</dbReference>
<dbReference type="GO" id="GO:0042597">
    <property type="term" value="C:periplasmic space"/>
    <property type="evidence" value="ECO:0007669"/>
    <property type="project" value="InterPro"/>
</dbReference>
<sequence>MKLMLKLAGAALAATTLASGAAAQEAASCSTVRLSDVGWTDITATTATASTVLKALGYEPDVKILSVPVTFASLANNDLDVFLGNWMPTQTGDIQKYTDNGSIERINTNLEGAKYTLAVPQYLYDEGLKDFADIEKFRDKLGGKIYGIEPGNDGNSQIIKMIKDNDFGTKDFEIVESSEQGMLAQVARATRSEKPIVFLGWAPHPMNTNFKLAYLSGGDKYFGPNFGGATVHTVTRKGYSTECPNVGMLLKNMTFDLDGENVMMGGILDKKEEPSAAATEWLKAHPEKLDAWLKGVKTKDGGDGEAAVKAALGLS</sequence>
<dbReference type="GO" id="GO:0033265">
    <property type="term" value="F:choline binding"/>
    <property type="evidence" value="ECO:0007669"/>
    <property type="project" value="InterPro"/>
</dbReference>